<evidence type="ECO:0000256" key="3">
    <source>
        <dbReference type="ARBA" id="ARBA00023599"/>
    </source>
</evidence>
<protein>
    <recommendedName>
        <fullName evidence="1">inositol-polyphosphate 5-phosphatase</fullName>
        <ecNumber evidence="1">3.1.3.56</ecNumber>
    </recommendedName>
</protein>
<keyword evidence="2" id="KW-0378">Hydrolase</keyword>
<dbReference type="Gene3D" id="3.60.10.10">
    <property type="entry name" value="Endonuclease/exonuclease/phosphatase"/>
    <property type="match status" value="1"/>
</dbReference>
<evidence type="ECO:0000313" key="6">
    <source>
        <dbReference type="Proteomes" id="UP000054359"/>
    </source>
</evidence>
<proteinExistence type="inferred from homology"/>
<sequence>MDETLVPVLLVSANVGSIFEDPQELLKIWLREFLLVVKRYQPKFIALHCQEVGGKNTKESMGHVEEFVRALMTSEELSAFGQLRIFLDEDIRCPEKYTALGSLYFVHNSLKNVQIWDFHGHKYLPLTGKEVYTGSIEHVGTKEKSKFPTEIFPESKWSRKGFMRTRWSIGHTIFDLVNIHLFHDASNFIAMEDFPSRYSKTRQNALGYLLQKFSTDQYEKVPFFIFGDFNFRLDTKGVIQKLTNQAVPVYVKSAKNGEVEKILYKDPGNENKVILTLEKKVFDLDRHEETFARSEKWLQEFDKEPKVFGEDLFEFDISFPPSYPFKEDTCSGSSYMRTRCPSWCDRILLSKSALSIVNSTPLDTAYSPIVYQLVGENVSMGDHKPVMLMFNLRQRTEGDHLRKSSQVFSV</sequence>
<dbReference type="EMBL" id="KK119563">
    <property type="protein sequence ID" value="KFM76033.1"/>
    <property type="molecule type" value="Genomic_DNA"/>
</dbReference>
<dbReference type="Proteomes" id="UP000054359">
    <property type="component" value="Unassembled WGS sequence"/>
</dbReference>
<dbReference type="OMA" id="FGMETCT"/>
<comment type="similarity">
    <text evidence="3">Belongs to the inositol 1,4,5-trisphosphate 5-phosphatase type I family.</text>
</comment>
<evidence type="ECO:0000256" key="2">
    <source>
        <dbReference type="ARBA" id="ARBA00022801"/>
    </source>
</evidence>
<dbReference type="PANTHER" id="PTHR12997">
    <property type="entry name" value="TYPE I INOSITOL-1,4,5-TRISPHOSPHATE 5-PHOSPHATASE"/>
    <property type="match status" value="1"/>
</dbReference>
<dbReference type="SMART" id="SM00128">
    <property type="entry name" value="IPPc"/>
    <property type="match status" value="1"/>
</dbReference>
<evidence type="ECO:0000256" key="1">
    <source>
        <dbReference type="ARBA" id="ARBA00012997"/>
    </source>
</evidence>
<dbReference type="OrthoDB" id="5780965at2759"/>
<accession>A0A087UF94</accession>
<dbReference type="GO" id="GO:0046856">
    <property type="term" value="P:phosphatidylinositol dephosphorylation"/>
    <property type="evidence" value="ECO:0007669"/>
    <property type="project" value="InterPro"/>
</dbReference>
<dbReference type="PANTHER" id="PTHR12997:SF2">
    <property type="entry name" value="INOSITOL POLYPHOSPHATE-5-PHOSPHATASE A"/>
    <property type="match status" value="1"/>
</dbReference>
<name>A0A087UF94_STEMI</name>
<feature type="domain" description="Inositol polyphosphate-related phosphatase" evidence="4">
    <location>
        <begin position="4"/>
        <end position="399"/>
    </location>
</feature>
<dbReference type="InterPro" id="IPR000300">
    <property type="entry name" value="IPPc"/>
</dbReference>
<evidence type="ECO:0000259" key="4">
    <source>
        <dbReference type="SMART" id="SM00128"/>
    </source>
</evidence>
<gene>
    <name evidence="5" type="ORF">X975_15097</name>
</gene>
<evidence type="ECO:0000313" key="5">
    <source>
        <dbReference type="EMBL" id="KFM76033.1"/>
    </source>
</evidence>
<dbReference type="SUPFAM" id="SSF56219">
    <property type="entry name" value="DNase I-like"/>
    <property type="match status" value="1"/>
</dbReference>
<feature type="non-terminal residue" evidence="5">
    <location>
        <position position="410"/>
    </location>
</feature>
<reference evidence="5 6" key="1">
    <citation type="submission" date="2013-11" db="EMBL/GenBank/DDBJ databases">
        <title>Genome sequencing of Stegodyphus mimosarum.</title>
        <authorList>
            <person name="Bechsgaard J."/>
        </authorList>
    </citation>
    <scope>NUCLEOTIDE SEQUENCE [LARGE SCALE GENOMIC DNA]</scope>
</reference>
<organism evidence="5 6">
    <name type="scientific">Stegodyphus mimosarum</name>
    <name type="common">African social velvet spider</name>
    <dbReference type="NCBI Taxonomy" id="407821"/>
    <lineage>
        <taxon>Eukaryota</taxon>
        <taxon>Metazoa</taxon>
        <taxon>Ecdysozoa</taxon>
        <taxon>Arthropoda</taxon>
        <taxon>Chelicerata</taxon>
        <taxon>Arachnida</taxon>
        <taxon>Araneae</taxon>
        <taxon>Araneomorphae</taxon>
        <taxon>Entelegynae</taxon>
        <taxon>Eresoidea</taxon>
        <taxon>Eresidae</taxon>
        <taxon>Stegodyphus</taxon>
    </lineage>
</organism>
<keyword evidence="6" id="KW-1185">Reference proteome</keyword>
<dbReference type="STRING" id="407821.A0A087UF94"/>
<dbReference type="InterPro" id="IPR036691">
    <property type="entry name" value="Endo/exonu/phosph_ase_sf"/>
</dbReference>
<dbReference type="Pfam" id="PF22669">
    <property type="entry name" value="Exo_endo_phos2"/>
    <property type="match status" value="1"/>
</dbReference>
<dbReference type="AlphaFoldDB" id="A0A087UF94"/>
<dbReference type="GO" id="GO:0004445">
    <property type="term" value="F:inositol-polyphosphate 5-phosphatase activity"/>
    <property type="evidence" value="ECO:0007669"/>
    <property type="project" value="UniProtKB-EC"/>
</dbReference>
<dbReference type="EC" id="3.1.3.56" evidence="1"/>
<dbReference type="InterPro" id="IPR039737">
    <property type="entry name" value="INPP5A"/>
</dbReference>